<accession>A0A6I2MD40</accession>
<dbReference type="InterPro" id="IPR025669">
    <property type="entry name" value="AAA_dom"/>
</dbReference>
<dbReference type="InterPro" id="IPR050678">
    <property type="entry name" value="DNA_Partitioning_ATPase"/>
</dbReference>
<dbReference type="PANTHER" id="PTHR13696">
    <property type="entry name" value="P-LOOP CONTAINING NUCLEOSIDE TRIPHOSPHATE HYDROLASE"/>
    <property type="match status" value="1"/>
</dbReference>
<keyword evidence="3" id="KW-1185">Reference proteome</keyword>
<dbReference type="PANTHER" id="PTHR13696:SF99">
    <property type="entry name" value="COBYRINIC ACID AC-DIAMIDE SYNTHASE"/>
    <property type="match status" value="1"/>
</dbReference>
<sequence>MIEFNKKICDNLYYNIYNNICINVKKSSVTFVRIREKEVFNLVAKIVTFGISKGGCSKSTSSGITAYLLSKEEKVLAIDMDGQGNLTSFLTGEYDICNVFEEKTILEAILEEDARSYIIKIQENLDLIPSNDFLATLPRRMYEKGLKLDALQKALEPVMEDYDWIIIDTPPALSEQTVMPLSTYSEAGSYAVVMFDGSMFAYYAIPKFLEIIEGAKERYNPALETAGVLFSLIDARAKENEVMEEAIQEDYPGLMFNSIIRRKASTRRLAISGFDGNSELKNALEYYIPFVKELKDRVNQKQPQR</sequence>
<name>A0A6I2MD40_9BACI</name>
<dbReference type="SUPFAM" id="SSF52540">
    <property type="entry name" value="P-loop containing nucleoside triphosphate hydrolases"/>
    <property type="match status" value="1"/>
</dbReference>
<evidence type="ECO:0000259" key="1">
    <source>
        <dbReference type="Pfam" id="PF13614"/>
    </source>
</evidence>
<comment type="caution">
    <text evidence="2">The sequence shown here is derived from an EMBL/GenBank/DDBJ whole genome shotgun (WGS) entry which is preliminary data.</text>
</comment>
<dbReference type="Pfam" id="PF13614">
    <property type="entry name" value="AAA_31"/>
    <property type="match status" value="1"/>
</dbReference>
<dbReference type="CDD" id="cd02042">
    <property type="entry name" value="ParAB_family"/>
    <property type="match status" value="1"/>
</dbReference>
<dbReference type="AlphaFoldDB" id="A0A6I2MD40"/>
<gene>
    <name evidence="2" type="ORF">GJU41_19765</name>
</gene>
<proteinExistence type="predicted"/>
<evidence type="ECO:0000313" key="3">
    <source>
        <dbReference type="Proteomes" id="UP000441585"/>
    </source>
</evidence>
<reference evidence="2 3" key="1">
    <citation type="submission" date="2019-11" db="EMBL/GenBank/DDBJ databases">
        <title>Bacillus idriensis genome.</title>
        <authorList>
            <person name="Konopka E.N."/>
            <person name="Newman J.D."/>
        </authorList>
    </citation>
    <scope>NUCLEOTIDE SEQUENCE [LARGE SCALE GENOMIC DNA]</scope>
    <source>
        <strain evidence="2 3">DSM 19097</strain>
    </source>
</reference>
<evidence type="ECO:0000313" key="2">
    <source>
        <dbReference type="EMBL" id="MRX56200.1"/>
    </source>
</evidence>
<dbReference type="Gene3D" id="3.40.50.300">
    <property type="entry name" value="P-loop containing nucleotide triphosphate hydrolases"/>
    <property type="match status" value="1"/>
</dbReference>
<protein>
    <submittedName>
        <fullName evidence="2">AAA family ATPase</fullName>
    </submittedName>
</protein>
<dbReference type="InterPro" id="IPR027417">
    <property type="entry name" value="P-loop_NTPase"/>
</dbReference>
<feature type="domain" description="AAA" evidence="1">
    <location>
        <begin position="45"/>
        <end position="224"/>
    </location>
</feature>
<dbReference type="Proteomes" id="UP000441585">
    <property type="component" value="Unassembled WGS sequence"/>
</dbReference>
<dbReference type="EMBL" id="WKKF01000009">
    <property type="protein sequence ID" value="MRX56200.1"/>
    <property type="molecule type" value="Genomic_DNA"/>
</dbReference>
<organism evidence="2 3">
    <name type="scientific">Metabacillus idriensis</name>
    <dbReference type="NCBI Taxonomy" id="324768"/>
    <lineage>
        <taxon>Bacteria</taxon>
        <taxon>Bacillati</taxon>
        <taxon>Bacillota</taxon>
        <taxon>Bacilli</taxon>
        <taxon>Bacillales</taxon>
        <taxon>Bacillaceae</taxon>
        <taxon>Metabacillus</taxon>
    </lineage>
</organism>